<dbReference type="InterPro" id="IPR050482">
    <property type="entry name" value="Sensor_HK_TwoCompSys"/>
</dbReference>
<dbReference type="CDD" id="cd16917">
    <property type="entry name" value="HATPase_UhpB-NarQ-NarX-like"/>
    <property type="match status" value="1"/>
</dbReference>
<dbReference type="Pfam" id="PF07730">
    <property type="entry name" value="HisKA_3"/>
    <property type="match status" value="1"/>
</dbReference>
<feature type="transmembrane region" description="Helical" evidence="8">
    <location>
        <begin position="338"/>
        <end position="355"/>
    </location>
</feature>
<dbReference type="EC" id="2.7.13.3" evidence="2"/>
<dbReference type="PANTHER" id="PTHR24421:SF61">
    <property type="entry name" value="OXYGEN SENSOR HISTIDINE KINASE NREB"/>
    <property type="match status" value="1"/>
</dbReference>
<dbReference type="InterPro" id="IPR005467">
    <property type="entry name" value="His_kinase_dom"/>
</dbReference>
<evidence type="ECO:0000259" key="9">
    <source>
        <dbReference type="PROSITE" id="PS50109"/>
    </source>
</evidence>
<evidence type="ECO:0000256" key="7">
    <source>
        <dbReference type="ARBA" id="ARBA00023012"/>
    </source>
</evidence>
<organism evidence="10 11">
    <name type="scientific">Paenibacillus whitsoniae</name>
    <dbReference type="NCBI Taxonomy" id="2496558"/>
    <lineage>
        <taxon>Bacteria</taxon>
        <taxon>Bacillati</taxon>
        <taxon>Bacillota</taxon>
        <taxon>Bacilli</taxon>
        <taxon>Bacillales</taxon>
        <taxon>Paenibacillaceae</taxon>
        <taxon>Paenibacillus</taxon>
    </lineage>
</organism>
<dbReference type="SMART" id="SM00387">
    <property type="entry name" value="HATPase_c"/>
    <property type="match status" value="1"/>
</dbReference>
<gene>
    <name evidence="10" type="ORF">EJQ19_02060</name>
</gene>
<keyword evidence="7" id="KW-0902">Two-component regulatory system</keyword>
<keyword evidence="8" id="KW-0472">Membrane</keyword>
<keyword evidence="8" id="KW-0812">Transmembrane</keyword>
<feature type="transmembrane region" description="Helical" evidence="8">
    <location>
        <begin position="209"/>
        <end position="227"/>
    </location>
</feature>
<keyword evidence="6" id="KW-0067">ATP-binding</keyword>
<evidence type="ECO:0000313" key="11">
    <source>
        <dbReference type="Proteomes" id="UP000276128"/>
    </source>
</evidence>
<evidence type="ECO:0000256" key="4">
    <source>
        <dbReference type="ARBA" id="ARBA00022741"/>
    </source>
</evidence>
<dbReference type="SUPFAM" id="SSF55781">
    <property type="entry name" value="GAF domain-like"/>
    <property type="match status" value="1"/>
</dbReference>
<feature type="transmembrane region" description="Helical" evidence="8">
    <location>
        <begin position="239"/>
        <end position="258"/>
    </location>
</feature>
<dbReference type="OrthoDB" id="227596at2"/>
<dbReference type="RefSeq" id="WP_126139552.1">
    <property type="nucleotide sequence ID" value="NZ_RXHU01000009.1"/>
</dbReference>
<dbReference type="Pfam" id="PF02518">
    <property type="entry name" value="HATPase_c"/>
    <property type="match status" value="1"/>
</dbReference>
<dbReference type="InterPro" id="IPR029016">
    <property type="entry name" value="GAF-like_dom_sf"/>
</dbReference>
<comment type="catalytic activity">
    <reaction evidence="1">
        <text>ATP + protein L-histidine = ADP + protein N-phospho-L-histidine.</text>
        <dbReference type="EC" id="2.7.13.3"/>
    </reaction>
</comment>
<dbReference type="Gene3D" id="3.30.565.10">
    <property type="entry name" value="Histidine kinase-like ATPase, C-terminal domain"/>
    <property type="match status" value="1"/>
</dbReference>
<dbReference type="GO" id="GO:0046983">
    <property type="term" value="F:protein dimerization activity"/>
    <property type="evidence" value="ECO:0007669"/>
    <property type="project" value="InterPro"/>
</dbReference>
<evidence type="ECO:0000313" key="10">
    <source>
        <dbReference type="EMBL" id="RTE11382.1"/>
    </source>
</evidence>
<feature type="transmembrane region" description="Helical" evidence="8">
    <location>
        <begin position="82"/>
        <end position="106"/>
    </location>
</feature>
<keyword evidence="4" id="KW-0547">Nucleotide-binding</keyword>
<dbReference type="PROSITE" id="PS50109">
    <property type="entry name" value="HIS_KIN"/>
    <property type="match status" value="1"/>
</dbReference>
<dbReference type="Gene3D" id="3.30.450.40">
    <property type="match status" value="1"/>
</dbReference>
<dbReference type="InterPro" id="IPR036890">
    <property type="entry name" value="HATPase_C_sf"/>
</dbReference>
<dbReference type="EMBL" id="RXHU01000009">
    <property type="protein sequence ID" value="RTE11382.1"/>
    <property type="molecule type" value="Genomic_DNA"/>
</dbReference>
<keyword evidence="5 10" id="KW-0418">Kinase</keyword>
<evidence type="ECO:0000256" key="5">
    <source>
        <dbReference type="ARBA" id="ARBA00022777"/>
    </source>
</evidence>
<evidence type="ECO:0000256" key="3">
    <source>
        <dbReference type="ARBA" id="ARBA00022679"/>
    </source>
</evidence>
<evidence type="ECO:0000256" key="2">
    <source>
        <dbReference type="ARBA" id="ARBA00012438"/>
    </source>
</evidence>
<name>A0A3S0CDD5_9BACL</name>
<feature type="transmembrane region" description="Helical" evidence="8">
    <location>
        <begin position="175"/>
        <end position="197"/>
    </location>
</feature>
<dbReference type="AlphaFoldDB" id="A0A3S0CDD5"/>
<keyword evidence="8" id="KW-1133">Transmembrane helix</keyword>
<dbReference type="GO" id="GO:0016020">
    <property type="term" value="C:membrane"/>
    <property type="evidence" value="ECO:0007669"/>
    <property type="project" value="InterPro"/>
</dbReference>
<keyword evidence="11" id="KW-1185">Reference proteome</keyword>
<comment type="caution">
    <text evidence="10">The sequence shown here is derived from an EMBL/GenBank/DDBJ whole genome shotgun (WGS) entry which is preliminary data.</text>
</comment>
<feature type="domain" description="Histidine kinase" evidence="9">
    <location>
        <begin position="516"/>
        <end position="722"/>
    </location>
</feature>
<keyword evidence="3" id="KW-0808">Transferase</keyword>
<evidence type="ECO:0000256" key="6">
    <source>
        <dbReference type="ARBA" id="ARBA00022840"/>
    </source>
</evidence>
<dbReference type="SUPFAM" id="SSF55874">
    <property type="entry name" value="ATPase domain of HSP90 chaperone/DNA topoisomerase II/histidine kinase"/>
    <property type="match status" value="1"/>
</dbReference>
<dbReference type="InterPro" id="IPR011712">
    <property type="entry name" value="Sig_transdc_His_kin_sub3_dim/P"/>
</dbReference>
<dbReference type="PANTHER" id="PTHR24421">
    <property type="entry name" value="NITRATE/NITRITE SENSOR PROTEIN NARX-RELATED"/>
    <property type="match status" value="1"/>
</dbReference>
<evidence type="ECO:0000256" key="8">
    <source>
        <dbReference type="SAM" id="Phobius"/>
    </source>
</evidence>
<dbReference type="GO" id="GO:0005524">
    <property type="term" value="F:ATP binding"/>
    <property type="evidence" value="ECO:0007669"/>
    <property type="project" value="UniProtKB-KW"/>
</dbReference>
<feature type="transmembrane region" description="Helical" evidence="8">
    <location>
        <begin position="270"/>
        <end position="295"/>
    </location>
</feature>
<protein>
    <recommendedName>
        <fullName evidence="2">histidine kinase</fullName>
        <ecNumber evidence="2">2.7.13.3</ecNumber>
    </recommendedName>
</protein>
<evidence type="ECO:0000256" key="1">
    <source>
        <dbReference type="ARBA" id="ARBA00000085"/>
    </source>
</evidence>
<sequence>MQEPIAERAAPPGVGIIRKGLLSILPLLSVVFTVITGVLYAIGIPRYYDKLVATCIIDGCGKLVPAMPLTNAGSFHLSLEDYALLFVCIDVIFTCVYYGAALLLMWKGFREPMAILAALAMVAFGTTFPSLSSVAFSTDTFQGWWFSLVASLGWVGLSLLFLLFPNGAFVPRWTLGVFIFILIVDVSSFFHHGLIWIDITGSEYLEPMWYFGTTLTLLYAQIYRYAKISSLAQRQQTKWVVYGLTVGMIGFLGMSILFSPGMNDGTALTYVYLNAALNLVLLAIPMTLTMAVLRHRLWEIDPLVKRTLVYAALTVCVAALYILSVYYLGRIFETRDNLFVSLTATAIVAVVFAPLKERLQRLIHRMLKGRHDDPYAVLLELGSQLVRPLPPESMLEALADTVKDSLRLPYAGIAIGIGGEDAFVASSGTVQPDVMASPIIHRGERLGTLYVSNRSPGESFSSEDHKFLEVLLQHAGPIVENVNMTLGMKLLAKDLQESREKLVLAREEERRQIRKNLHDDLAPRLAALALNAATAEKYVLKKPDAAIEMLGDLRHMIRATVAEIRTLVHDLRPPSLDELGLLSAIQERINELNKPAKLLADEQGTPLTRIRLLEPPQLPELPAAVEVAAYRIVTESLANVVKHSQATECSVKLSILTANRLVIEVTDNGRGVHTTYPQRFPGKGGIGLQSLRERAAELGGQCTIEQVEQGGTRVMAVLPFYQNEEA</sequence>
<proteinExistence type="predicted"/>
<feature type="transmembrane region" description="Helical" evidence="8">
    <location>
        <begin position="113"/>
        <end position="131"/>
    </location>
</feature>
<dbReference type="Gene3D" id="1.20.5.1930">
    <property type="match status" value="1"/>
</dbReference>
<feature type="transmembrane region" description="Helical" evidence="8">
    <location>
        <begin position="143"/>
        <end position="163"/>
    </location>
</feature>
<feature type="transmembrane region" description="Helical" evidence="8">
    <location>
        <begin position="21"/>
        <end position="42"/>
    </location>
</feature>
<dbReference type="InterPro" id="IPR003594">
    <property type="entry name" value="HATPase_dom"/>
</dbReference>
<reference evidence="10 11" key="1">
    <citation type="submission" date="2018-12" db="EMBL/GenBank/DDBJ databases">
        <title>Bacillus ochoae sp. nov., Paenibacillus whitsoniae sp. nov., Paenibacillus spiritus sp. nov. Isolated from the Mars Exploration Rover during spacecraft assembly.</title>
        <authorList>
            <person name="Seuylemezian A."/>
            <person name="Vaishampayan P."/>
        </authorList>
    </citation>
    <scope>NUCLEOTIDE SEQUENCE [LARGE SCALE GENOMIC DNA]</scope>
    <source>
        <strain evidence="10 11">MER 54</strain>
    </source>
</reference>
<dbReference type="Proteomes" id="UP000276128">
    <property type="component" value="Unassembled WGS sequence"/>
</dbReference>
<accession>A0A3S0CDD5</accession>
<dbReference type="GO" id="GO:0000155">
    <property type="term" value="F:phosphorelay sensor kinase activity"/>
    <property type="evidence" value="ECO:0007669"/>
    <property type="project" value="InterPro"/>
</dbReference>
<feature type="transmembrane region" description="Helical" evidence="8">
    <location>
        <begin position="307"/>
        <end position="326"/>
    </location>
</feature>